<comment type="similarity">
    <text evidence="1">Belongs to the CRISPR-associated Csm4 family.</text>
</comment>
<keyword evidence="3" id="KW-0694">RNA-binding</keyword>
<dbReference type="RefSeq" id="WP_038065780.1">
    <property type="nucleotide sequence ID" value="NZ_JPSL02000037.1"/>
</dbReference>
<dbReference type="GO" id="GO:0051607">
    <property type="term" value="P:defense response to virus"/>
    <property type="evidence" value="ECO:0007669"/>
    <property type="project" value="UniProtKB-KW"/>
</dbReference>
<accession>A0A0A2WRW1</accession>
<dbReference type="OrthoDB" id="24506at2"/>
<dbReference type="EMBL" id="JPSL02000037">
    <property type="protein sequence ID" value="KGQ21497.1"/>
    <property type="molecule type" value="Genomic_DNA"/>
</dbReference>
<dbReference type="PATRIC" id="fig|276.5.peg.1702"/>
<dbReference type="STRING" id="276.THFILI_02970"/>
<gene>
    <name evidence="5" type="ORF">THFILI_02970</name>
</gene>
<dbReference type="NCBIfam" id="TIGR01903">
    <property type="entry name" value="cas5_csm4"/>
    <property type="match status" value="1"/>
</dbReference>
<protein>
    <recommendedName>
        <fullName evidence="2">CRISPR system Cms protein Csm4</fullName>
    </recommendedName>
</protein>
<evidence type="ECO:0000256" key="4">
    <source>
        <dbReference type="ARBA" id="ARBA00023118"/>
    </source>
</evidence>
<evidence type="ECO:0000256" key="2">
    <source>
        <dbReference type="ARBA" id="ARBA00016109"/>
    </source>
</evidence>
<evidence type="ECO:0000256" key="1">
    <source>
        <dbReference type="ARBA" id="ARBA00005772"/>
    </source>
</evidence>
<keyword evidence="6" id="KW-1185">Reference proteome</keyword>
<proteinExistence type="inferred from homology"/>
<dbReference type="GO" id="GO:0003723">
    <property type="term" value="F:RNA binding"/>
    <property type="evidence" value="ECO:0007669"/>
    <property type="project" value="UniProtKB-KW"/>
</dbReference>
<evidence type="ECO:0000313" key="6">
    <source>
        <dbReference type="Proteomes" id="UP000030364"/>
    </source>
</evidence>
<comment type="caution">
    <text evidence="5">The sequence shown here is derived from an EMBL/GenBank/DDBJ whole genome shotgun (WGS) entry which is preliminary data.</text>
</comment>
<dbReference type="Proteomes" id="UP000030364">
    <property type="component" value="Unassembled WGS sequence"/>
</dbReference>
<dbReference type="InterPro" id="IPR005510">
    <property type="entry name" value="Csm4"/>
</dbReference>
<dbReference type="AlphaFoldDB" id="A0A0A2WRW1"/>
<keyword evidence="4" id="KW-0051">Antiviral defense</keyword>
<sequence>MRARAYYLSFSAPVRALPRASTLLGHLLWWYRYTHGREALEELLARLPTLGFRLSSAFPEGFLPRPKLPPVQVEETTLRKRLKGLSFLSFETFRKVAEKGEEALLEAPEVQKGLAPRAGRTLRRLRVGIDRATGGARKGILFAQELLFPEGRYAVYALGEPPFDLLEGLRFVGEMGYGGLASVGAGVFRVEGTEEVDLPEAAHPTHYATLAPGPLEGAVYYDLEAYWGRLGGGYVGARPFKKPHLRAREGSVYAGKDGLLLLDLTPAAPAHGEEAPEAGARVVEVLQVFPLGVRL</sequence>
<organism evidence="5 6">
    <name type="scientific">Thermus filiformis</name>
    <dbReference type="NCBI Taxonomy" id="276"/>
    <lineage>
        <taxon>Bacteria</taxon>
        <taxon>Thermotogati</taxon>
        <taxon>Deinococcota</taxon>
        <taxon>Deinococci</taxon>
        <taxon>Thermales</taxon>
        <taxon>Thermaceae</taxon>
        <taxon>Thermus</taxon>
    </lineage>
</organism>
<reference evidence="5 6" key="1">
    <citation type="journal article" date="2015" name="Genome Announc.">
        <title>Draft Genome Sequence of the Thermophile Thermus filiformis ATCC 43280, Producer of Carotenoid-(Di)glucoside-Branched Fatty Acid (Di)esters and Source of Hyperthermostable Enzymes of Biotechnological Interest.</title>
        <authorList>
            <person name="Mandelli F."/>
            <person name="Oliveira Ramires B."/>
            <person name="Couger M.B."/>
            <person name="Paixao D.A."/>
            <person name="Camilo C.M."/>
            <person name="Polikarpov I."/>
            <person name="Prade R."/>
            <person name="Riano-Pachon D.M."/>
            <person name="Squina F.M."/>
        </authorList>
    </citation>
    <scope>NUCLEOTIDE SEQUENCE [LARGE SCALE GENOMIC DNA]</scope>
    <source>
        <strain evidence="5 6">ATCC 43280</strain>
    </source>
</reference>
<name>A0A0A2WRW1_THEFI</name>
<evidence type="ECO:0000313" key="5">
    <source>
        <dbReference type="EMBL" id="KGQ21497.1"/>
    </source>
</evidence>
<evidence type="ECO:0000256" key="3">
    <source>
        <dbReference type="ARBA" id="ARBA00022884"/>
    </source>
</evidence>